<reference evidence="2 3" key="1">
    <citation type="submission" date="2019-02" db="EMBL/GenBank/DDBJ databases">
        <authorList>
            <person name="Fomenkov A."/>
            <person name="Dubinina G."/>
            <person name="Grabovich M."/>
            <person name="Vincze T."/>
            <person name="Roberts R.J."/>
        </authorList>
    </citation>
    <scope>NUCLEOTIDE SEQUENCE [LARGE SCALE GENOMIC DNA]</scope>
    <source>
        <strain evidence="2 3">P</strain>
    </source>
</reference>
<reference evidence="2 3" key="2">
    <citation type="submission" date="2019-09" db="EMBL/GenBank/DDBJ databases">
        <title>Complete Genome Sequence and Methylome Analysis of free living Spirochaetas.</title>
        <authorList>
            <person name="Leshcheva N."/>
            <person name="Mikheeva N."/>
        </authorList>
    </citation>
    <scope>NUCLEOTIDE SEQUENCE [LARGE SCALE GENOMIC DNA]</scope>
    <source>
        <strain evidence="2 3">P</strain>
    </source>
</reference>
<evidence type="ECO:0000256" key="1">
    <source>
        <dbReference type="SAM" id="MobiDB-lite"/>
    </source>
</evidence>
<dbReference type="KEGG" id="sper:EW093_01260"/>
<feature type="region of interest" description="Disordered" evidence="1">
    <location>
        <begin position="23"/>
        <end position="72"/>
    </location>
</feature>
<dbReference type="Proteomes" id="UP000323824">
    <property type="component" value="Chromosome"/>
</dbReference>
<proteinExistence type="predicted"/>
<dbReference type="EMBL" id="CP035807">
    <property type="protein sequence ID" value="QEN03386.1"/>
    <property type="molecule type" value="Genomic_DNA"/>
</dbReference>
<dbReference type="RefSeq" id="WP_149566645.1">
    <property type="nucleotide sequence ID" value="NZ_CP035807.1"/>
</dbReference>
<name>A0A5C1Q994_9SPIO</name>
<evidence type="ECO:0000313" key="3">
    <source>
        <dbReference type="Proteomes" id="UP000323824"/>
    </source>
</evidence>
<evidence type="ECO:0000313" key="2">
    <source>
        <dbReference type="EMBL" id="QEN03386.1"/>
    </source>
</evidence>
<accession>A0A5C1Q994</accession>
<protein>
    <submittedName>
        <fullName evidence="2">Uncharacterized protein</fullName>
    </submittedName>
</protein>
<keyword evidence="3" id="KW-1185">Reference proteome</keyword>
<sequence length="72" mass="7949">MKQGIIVLVLLVGTIFVVSANGYGRDETERQGRNVVAPEDCTLDEPGTGYLDENKRGYQNQPNPKGRGRNRS</sequence>
<gene>
    <name evidence="2" type="ORF">EW093_01260</name>
</gene>
<organism evidence="2 3">
    <name type="scientific">Thiospirochaeta perfilievii</name>
    <dbReference type="NCBI Taxonomy" id="252967"/>
    <lineage>
        <taxon>Bacteria</taxon>
        <taxon>Pseudomonadati</taxon>
        <taxon>Spirochaetota</taxon>
        <taxon>Spirochaetia</taxon>
        <taxon>Spirochaetales</taxon>
        <taxon>Spirochaetaceae</taxon>
        <taxon>Thiospirochaeta</taxon>
    </lineage>
</organism>
<dbReference type="AlphaFoldDB" id="A0A5C1Q994"/>